<dbReference type="EMBL" id="GGFM01010254">
    <property type="protein sequence ID" value="MBW31005.1"/>
    <property type="molecule type" value="Transcribed_RNA"/>
</dbReference>
<accession>A0A2M3ZR81</accession>
<dbReference type="AlphaFoldDB" id="A0A2M3ZR81"/>
<name>A0A2M3ZR81_9DIPT</name>
<proteinExistence type="predicted"/>
<evidence type="ECO:0000313" key="1">
    <source>
        <dbReference type="EMBL" id="MBW31005.1"/>
    </source>
</evidence>
<sequence length="153" mass="16925">MVAVAAVSAVPPVVALEIPPEICSAARAPWQEQAPVHPVSVVPEWVVLIWDQWVVRALVVVSVRRLVRSFRHVAIQTPAPHPRCSVHPLRIVAVSSTRTLTSNFHIPRSIWKRSGLDGTHGPIPARASHRSVRHGHRPSVRTVLRPLPCVPRQ</sequence>
<organism evidence="1">
    <name type="scientific">Anopheles braziliensis</name>
    <dbReference type="NCBI Taxonomy" id="58242"/>
    <lineage>
        <taxon>Eukaryota</taxon>
        <taxon>Metazoa</taxon>
        <taxon>Ecdysozoa</taxon>
        <taxon>Arthropoda</taxon>
        <taxon>Hexapoda</taxon>
        <taxon>Insecta</taxon>
        <taxon>Pterygota</taxon>
        <taxon>Neoptera</taxon>
        <taxon>Endopterygota</taxon>
        <taxon>Diptera</taxon>
        <taxon>Nematocera</taxon>
        <taxon>Culicoidea</taxon>
        <taxon>Culicidae</taxon>
        <taxon>Anophelinae</taxon>
        <taxon>Anopheles</taxon>
    </lineage>
</organism>
<protein>
    <submittedName>
        <fullName evidence="1">Putative secreted peptide</fullName>
    </submittedName>
</protein>
<reference evidence="1" key="1">
    <citation type="submission" date="2018-01" db="EMBL/GenBank/DDBJ databases">
        <title>An insight into the sialome of Amazonian anophelines.</title>
        <authorList>
            <person name="Ribeiro J.M."/>
            <person name="Scarpassa V."/>
            <person name="Calvo E."/>
        </authorList>
    </citation>
    <scope>NUCLEOTIDE SEQUENCE</scope>
    <source>
        <tissue evidence="1">Salivary glands</tissue>
    </source>
</reference>